<evidence type="ECO:0000313" key="2">
    <source>
        <dbReference type="EMBL" id="QBH72795.1"/>
    </source>
</evidence>
<dbReference type="AlphaFoldDB" id="A0A481SUW7"/>
<organism evidence="2">
    <name type="scientific">Isotomurus palustris</name>
    <dbReference type="NCBI Taxonomy" id="36144"/>
    <lineage>
        <taxon>Eukaryota</taxon>
        <taxon>Metazoa</taxon>
        <taxon>Ecdysozoa</taxon>
        <taxon>Arthropoda</taxon>
        <taxon>Hexapoda</taxon>
        <taxon>Collembola</taxon>
        <taxon>Entomobryomorpha</taxon>
        <taxon>Isotomoidea</taxon>
        <taxon>Isotomidae</taxon>
        <taxon>Isotominae</taxon>
        <taxon>Isotomurus</taxon>
    </lineage>
</organism>
<accession>A0A481SUW7</accession>
<proteinExistence type="evidence at transcript level"/>
<sequence length="184" mass="20708">MKMADNKNMDLTKTFFTVGSQIKCRFQGDDVEGQVAAFNHSDRILMIRSPSSCGKPTNTDFILINADCVEKISVEDRVPPETLKPVDFHKLEKRRQKLAAIKKSRIRALSAAVLPEARKLFLTIIKTIEEVAWDGDNIVVLNEVRISPPYKVEDVTGEKEASVILVKKIVDKHWKEIASNSVTT</sequence>
<dbReference type="Pfam" id="PF21166">
    <property type="entry name" value="LSM12_LSM"/>
    <property type="match status" value="1"/>
</dbReference>
<dbReference type="PANTHER" id="PTHR13542">
    <property type="entry name" value="LSM12 HOMOLOG"/>
    <property type="match status" value="1"/>
</dbReference>
<dbReference type="InterPro" id="IPR048478">
    <property type="entry name" value="LSM12_LSM"/>
</dbReference>
<dbReference type="InterPro" id="IPR047574">
    <property type="entry name" value="AD"/>
</dbReference>
<protein>
    <recommendedName>
        <fullName evidence="1">AD domain-containing protein</fullName>
    </recommendedName>
</protein>
<name>A0A481SUW7_9HEXA</name>
<dbReference type="EMBL" id="MH602550">
    <property type="protein sequence ID" value="QBH72795.1"/>
    <property type="molecule type" value="mRNA"/>
</dbReference>
<feature type="domain" description="AD" evidence="1">
    <location>
        <begin position="84"/>
        <end position="178"/>
    </location>
</feature>
<dbReference type="InterPro" id="IPR039683">
    <property type="entry name" value="Lsm12-like"/>
</dbReference>
<reference evidence="2" key="1">
    <citation type="journal article" date="2019" name="Sci. Rep.">
        <title>No signal of deleterious mutation accumulation in conserved gene sequences of extant asexual hexapods.</title>
        <authorList>
            <person name="Brandt A."/>
            <person name="Bast J."/>
            <person name="Scheu S."/>
            <person name="Meusemann K."/>
            <person name="Donath A."/>
            <person name="Schuette K."/>
            <person name="Machida R."/>
            <person name="Kraaijeveld K."/>
        </authorList>
    </citation>
    <scope>NUCLEOTIDE SEQUENCE</scope>
    <source>
        <strain evidence="2">OG10571</strain>
    </source>
</reference>
<dbReference type="InterPro" id="IPR019181">
    <property type="entry name" value="LSM12_ABD"/>
</dbReference>
<dbReference type="Pfam" id="PF09793">
    <property type="entry name" value="AD"/>
    <property type="match status" value="1"/>
</dbReference>
<dbReference type="PROSITE" id="PS52001">
    <property type="entry name" value="AD"/>
    <property type="match status" value="1"/>
</dbReference>
<dbReference type="SMART" id="SM00995">
    <property type="entry name" value="AD"/>
    <property type="match status" value="1"/>
</dbReference>
<evidence type="ECO:0000259" key="1">
    <source>
        <dbReference type="PROSITE" id="PS52001"/>
    </source>
</evidence>